<dbReference type="RefSeq" id="WP_123738089.1">
    <property type="nucleotide sequence ID" value="NZ_RKHQ01000001.1"/>
</dbReference>
<keyword evidence="5" id="KW-0479">Metal-binding</keyword>
<keyword evidence="4 7" id="KW-0472">Membrane</keyword>
<protein>
    <submittedName>
        <fullName evidence="8">Channel protein (Hemolysin III family)</fullName>
    </submittedName>
</protein>
<comment type="subcellular location">
    <subcellularLocation>
        <location evidence="1">Membrane</location>
        <topology evidence="1">Multi-pass membrane protein</topology>
    </subcellularLocation>
</comment>
<dbReference type="PANTHER" id="PTHR20855:SF3">
    <property type="entry name" value="LD03007P"/>
    <property type="match status" value="1"/>
</dbReference>
<reference evidence="8 9" key="1">
    <citation type="submission" date="2018-11" db="EMBL/GenBank/DDBJ databases">
        <title>Sequencing the genomes of 1000 actinobacteria strains.</title>
        <authorList>
            <person name="Klenk H.-P."/>
        </authorList>
    </citation>
    <scope>NUCLEOTIDE SEQUENCE [LARGE SCALE GENOMIC DNA]</scope>
    <source>
        <strain evidence="8 9">DSM 13521</strain>
    </source>
</reference>
<dbReference type="Proteomes" id="UP000275356">
    <property type="component" value="Unassembled WGS sequence"/>
</dbReference>
<keyword evidence="5" id="KW-0862">Zinc</keyword>
<feature type="region of interest" description="Disordered" evidence="6">
    <location>
        <begin position="1"/>
        <end position="38"/>
    </location>
</feature>
<dbReference type="GO" id="GO:0046872">
    <property type="term" value="F:metal ion binding"/>
    <property type="evidence" value="ECO:0007669"/>
    <property type="project" value="UniProtKB-KW"/>
</dbReference>
<keyword evidence="2 7" id="KW-0812">Transmembrane</keyword>
<feature type="transmembrane region" description="Helical" evidence="7">
    <location>
        <begin position="150"/>
        <end position="169"/>
    </location>
</feature>
<name>A0A3N2D7Q2_9MICO</name>
<dbReference type="InterPro" id="IPR004254">
    <property type="entry name" value="AdipoR/HlyIII-related"/>
</dbReference>
<feature type="binding site" evidence="5">
    <location>
        <position position="240"/>
    </location>
    <ligand>
        <name>Zn(2+)</name>
        <dbReference type="ChEBI" id="CHEBI:29105"/>
    </ligand>
</feature>
<feature type="transmembrane region" description="Helical" evidence="7">
    <location>
        <begin position="126"/>
        <end position="143"/>
    </location>
</feature>
<feature type="transmembrane region" description="Helical" evidence="7">
    <location>
        <begin position="87"/>
        <end position="106"/>
    </location>
</feature>
<feature type="transmembrane region" description="Helical" evidence="7">
    <location>
        <begin position="202"/>
        <end position="223"/>
    </location>
</feature>
<feature type="binding site" evidence="5">
    <location>
        <position position="107"/>
    </location>
    <ligand>
        <name>Zn(2+)</name>
        <dbReference type="ChEBI" id="CHEBI:29105"/>
    </ligand>
</feature>
<dbReference type="GO" id="GO:0016020">
    <property type="term" value="C:membrane"/>
    <property type="evidence" value="ECO:0007669"/>
    <property type="project" value="UniProtKB-SubCell"/>
</dbReference>
<keyword evidence="3 7" id="KW-1133">Transmembrane helix</keyword>
<evidence type="ECO:0000313" key="8">
    <source>
        <dbReference type="EMBL" id="ROR95826.1"/>
    </source>
</evidence>
<dbReference type="PANTHER" id="PTHR20855">
    <property type="entry name" value="ADIPOR/PROGESTIN RECEPTOR-RELATED"/>
    <property type="match status" value="1"/>
</dbReference>
<dbReference type="Pfam" id="PF03006">
    <property type="entry name" value="HlyIII"/>
    <property type="match status" value="1"/>
</dbReference>
<evidence type="ECO:0000256" key="5">
    <source>
        <dbReference type="PIRSR" id="PIRSR604254-1"/>
    </source>
</evidence>
<evidence type="ECO:0000256" key="7">
    <source>
        <dbReference type="SAM" id="Phobius"/>
    </source>
</evidence>
<feature type="transmembrane region" description="Helical" evidence="7">
    <location>
        <begin position="175"/>
        <end position="195"/>
    </location>
</feature>
<evidence type="ECO:0000256" key="6">
    <source>
        <dbReference type="SAM" id="MobiDB-lite"/>
    </source>
</evidence>
<dbReference type="EMBL" id="RKHQ01000001">
    <property type="protein sequence ID" value="ROR95826.1"/>
    <property type="molecule type" value="Genomic_DNA"/>
</dbReference>
<evidence type="ECO:0000256" key="1">
    <source>
        <dbReference type="ARBA" id="ARBA00004141"/>
    </source>
</evidence>
<dbReference type="OrthoDB" id="9813689at2"/>
<accession>A0A3N2D7Q2</accession>
<evidence type="ECO:0000256" key="2">
    <source>
        <dbReference type="ARBA" id="ARBA00022692"/>
    </source>
</evidence>
<comment type="caution">
    <text evidence="8">The sequence shown here is derived from an EMBL/GenBank/DDBJ whole genome shotgun (WGS) entry which is preliminary data.</text>
</comment>
<dbReference type="AlphaFoldDB" id="A0A3N2D7Q2"/>
<feature type="transmembrane region" description="Helical" evidence="7">
    <location>
        <begin position="238"/>
        <end position="259"/>
    </location>
</feature>
<feature type="transmembrane region" description="Helical" evidence="7">
    <location>
        <begin position="59"/>
        <end position="80"/>
    </location>
</feature>
<evidence type="ECO:0000256" key="3">
    <source>
        <dbReference type="ARBA" id="ARBA00022989"/>
    </source>
</evidence>
<organism evidence="8 9">
    <name type="scientific">Salana multivorans</name>
    <dbReference type="NCBI Taxonomy" id="120377"/>
    <lineage>
        <taxon>Bacteria</taxon>
        <taxon>Bacillati</taxon>
        <taxon>Actinomycetota</taxon>
        <taxon>Actinomycetes</taxon>
        <taxon>Micrococcales</taxon>
        <taxon>Beutenbergiaceae</taxon>
        <taxon>Salana</taxon>
    </lineage>
</organism>
<feature type="binding site" evidence="5">
    <location>
        <position position="236"/>
    </location>
    <ligand>
        <name>Zn(2+)</name>
        <dbReference type="ChEBI" id="CHEBI:29105"/>
    </ligand>
</feature>
<evidence type="ECO:0000256" key="4">
    <source>
        <dbReference type="ARBA" id="ARBA00023136"/>
    </source>
</evidence>
<keyword evidence="9" id="KW-1185">Reference proteome</keyword>
<sequence>MSSTISKGSGSAPAPRNEEPTTSERSGDVSTPGSDKPARLTVESAVEHLVDAVKPRLRGWIHAGMTPFVVAVGIVLVVLSPTAEARWSTAVFGIATTALFSMSGVYHRGTWSARTLAVLRRLDHSNIFLVIAGTYTPLAVLLLPSPTRWILLVVVWSGALVGIGLRVFWLSAPRWLYVPIYIALGWVAVWFLPAFQRAGGPAVMWLVIAGGICYTLGAVVYALKRPNPSPRWFGFHEIFHVGTLGGYTCHAIAIFLVVLQLRTAM</sequence>
<proteinExistence type="predicted"/>
<evidence type="ECO:0000313" key="9">
    <source>
        <dbReference type="Proteomes" id="UP000275356"/>
    </source>
</evidence>
<gene>
    <name evidence="8" type="ORF">EDD28_0388</name>
</gene>